<dbReference type="GO" id="GO:0009103">
    <property type="term" value="P:lipopolysaccharide biosynthetic process"/>
    <property type="evidence" value="ECO:0007669"/>
    <property type="project" value="TreeGrafter"/>
</dbReference>
<evidence type="ECO:0000313" key="4">
    <source>
        <dbReference type="EMBL" id="PXA70028.1"/>
    </source>
</evidence>
<keyword evidence="4" id="KW-0012">Acyltransferase</keyword>
<gene>
    <name evidence="4" type="ORF">CTB96_08525</name>
</gene>
<dbReference type="PANTHER" id="PTHR23028:SF53">
    <property type="entry name" value="ACYL_TRANSF_3 DOMAIN-CONTAINING PROTEIN"/>
    <property type="match status" value="1"/>
</dbReference>
<dbReference type="Proteomes" id="UP000246722">
    <property type="component" value="Unassembled WGS sequence"/>
</dbReference>
<accession>A0A317ZS53</accession>
<proteinExistence type="predicted"/>
<evidence type="ECO:0000313" key="5">
    <source>
        <dbReference type="Proteomes" id="UP000246722"/>
    </source>
</evidence>
<dbReference type="PANTHER" id="PTHR23028">
    <property type="entry name" value="ACETYLTRANSFERASE"/>
    <property type="match status" value="1"/>
</dbReference>
<evidence type="ECO:0000259" key="3">
    <source>
        <dbReference type="Pfam" id="PF01757"/>
    </source>
</evidence>
<dbReference type="RefSeq" id="WP_110126502.1">
    <property type="nucleotide sequence ID" value="NZ_QHLY01000009.1"/>
</dbReference>
<sequence>MGNNAGNTRPEFPYLDGLRGSAAIAVVLYHAFLFTGLSNESTTELPVIDLVVGWGYLGVPVFIVLSGYVLMLPTLSNGYKLRGGMGRYLKRRARRVIPPYYAALIISVLLILFVPVMQQQSGTQWDTKLPMTVPSVVSHFLLIHDFSPDWIGAINGPLWSVAVEAQIYILFPLVLLPLWRMLGPRWVVAGAVVVSLSPVFTGIGVWAHPWLVGIFALGMWSAQVTMSPKRNRWVGPLFVLFGALTMVAIVATKAFDIRSLGLIEICAGGVVAAGLAWAGQRVVAGSTPWIVRPFQTRPMIRLGLFSYSVYLLHSPLLALANLLLLPMELPIGAHWAIMTFAIAPVVVAICYGFFLLVEKNFLNSRQRQATLELEEHTTADAESGDPSVRAESNSR</sequence>
<feature type="domain" description="Acyltransferase 3" evidence="3">
    <location>
        <begin position="13"/>
        <end position="352"/>
    </location>
</feature>
<keyword evidence="4" id="KW-0808">Transferase</keyword>
<feature type="transmembrane region" description="Helical" evidence="2">
    <location>
        <begin position="299"/>
        <end position="323"/>
    </location>
</feature>
<dbReference type="EMBL" id="QHLY01000009">
    <property type="protein sequence ID" value="PXA70028.1"/>
    <property type="molecule type" value="Genomic_DNA"/>
</dbReference>
<reference evidence="4 5" key="1">
    <citation type="submission" date="2018-05" db="EMBL/GenBank/DDBJ databases">
        <title>Genetic diversity of glacier-inhabiting Cryobacterium bacteria in China and description of Cryobacterium mengkeensis sp. nov. and Arthrobacter glacialis sp. nov.</title>
        <authorList>
            <person name="Liu Q."/>
            <person name="Xin Y.-H."/>
        </authorList>
    </citation>
    <scope>NUCLEOTIDE SEQUENCE [LARGE SCALE GENOMIC DNA]</scope>
    <source>
        <strain evidence="4 5">SK-1</strain>
    </source>
</reference>
<name>A0A317ZS53_9MICO</name>
<protein>
    <submittedName>
        <fullName evidence="4">Acyltransferase</fullName>
    </submittedName>
</protein>
<comment type="caution">
    <text evidence="4">The sequence shown here is derived from an EMBL/GenBank/DDBJ whole genome shotgun (WGS) entry which is preliminary data.</text>
</comment>
<feature type="region of interest" description="Disordered" evidence="1">
    <location>
        <begin position="374"/>
        <end position="395"/>
    </location>
</feature>
<dbReference type="AlphaFoldDB" id="A0A317ZS53"/>
<feature type="transmembrane region" description="Helical" evidence="2">
    <location>
        <begin position="54"/>
        <end position="75"/>
    </location>
</feature>
<evidence type="ECO:0000256" key="2">
    <source>
        <dbReference type="SAM" id="Phobius"/>
    </source>
</evidence>
<dbReference type="GO" id="GO:0016020">
    <property type="term" value="C:membrane"/>
    <property type="evidence" value="ECO:0007669"/>
    <property type="project" value="TreeGrafter"/>
</dbReference>
<feature type="transmembrane region" description="Helical" evidence="2">
    <location>
        <begin position="233"/>
        <end position="251"/>
    </location>
</feature>
<evidence type="ECO:0000256" key="1">
    <source>
        <dbReference type="SAM" id="MobiDB-lite"/>
    </source>
</evidence>
<feature type="transmembrane region" description="Helical" evidence="2">
    <location>
        <begin position="12"/>
        <end position="34"/>
    </location>
</feature>
<dbReference type="Pfam" id="PF01757">
    <property type="entry name" value="Acyl_transf_3"/>
    <property type="match status" value="1"/>
</dbReference>
<keyword evidence="2" id="KW-0472">Membrane</keyword>
<dbReference type="GO" id="GO:0016747">
    <property type="term" value="F:acyltransferase activity, transferring groups other than amino-acyl groups"/>
    <property type="evidence" value="ECO:0007669"/>
    <property type="project" value="InterPro"/>
</dbReference>
<keyword evidence="5" id="KW-1185">Reference proteome</keyword>
<keyword evidence="2" id="KW-1133">Transmembrane helix</keyword>
<feature type="transmembrane region" description="Helical" evidence="2">
    <location>
        <begin position="96"/>
        <end position="117"/>
    </location>
</feature>
<organism evidence="4 5">
    <name type="scientific">Cryobacterium arcticum</name>
    <dbReference type="NCBI Taxonomy" id="670052"/>
    <lineage>
        <taxon>Bacteria</taxon>
        <taxon>Bacillati</taxon>
        <taxon>Actinomycetota</taxon>
        <taxon>Actinomycetes</taxon>
        <taxon>Micrococcales</taxon>
        <taxon>Microbacteriaceae</taxon>
        <taxon>Cryobacterium</taxon>
    </lineage>
</organism>
<dbReference type="InterPro" id="IPR050879">
    <property type="entry name" value="Acyltransferase_3"/>
</dbReference>
<dbReference type="InterPro" id="IPR002656">
    <property type="entry name" value="Acyl_transf_3_dom"/>
</dbReference>
<dbReference type="OrthoDB" id="9796461at2"/>
<keyword evidence="2" id="KW-0812">Transmembrane</keyword>
<feature type="transmembrane region" description="Helical" evidence="2">
    <location>
        <begin position="335"/>
        <end position="357"/>
    </location>
</feature>
<feature type="transmembrane region" description="Helical" evidence="2">
    <location>
        <begin position="158"/>
        <end position="179"/>
    </location>
</feature>